<sequence>MASPPKQQQTPLIPTSSDPALLATIANCSTLFSRFVKCSKRAMTGAKSSPEYQALMSASTAAASNPADAAKFKRRLHSRACVYCGTCDPRRVPGEQARLGTGSRACRDRGRQTRRRGAGWQDGAAKGHGRVCPKVSVCAQCVLGWRETGI</sequence>
<gene>
    <name evidence="2" type="ORF">BCR44DRAFT_1423052</name>
</gene>
<evidence type="ECO:0000313" key="2">
    <source>
        <dbReference type="EMBL" id="ORZ41554.1"/>
    </source>
</evidence>
<keyword evidence="3" id="KW-1185">Reference proteome</keyword>
<organism evidence="2 3">
    <name type="scientific">Catenaria anguillulae PL171</name>
    <dbReference type="NCBI Taxonomy" id="765915"/>
    <lineage>
        <taxon>Eukaryota</taxon>
        <taxon>Fungi</taxon>
        <taxon>Fungi incertae sedis</taxon>
        <taxon>Blastocladiomycota</taxon>
        <taxon>Blastocladiomycetes</taxon>
        <taxon>Blastocladiales</taxon>
        <taxon>Catenariaceae</taxon>
        <taxon>Catenaria</taxon>
    </lineage>
</organism>
<dbReference type="OrthoDB" id="5529433at2759"/>
<reference evidence="2 3" key="1">
    <citation type="submission" date="2016-07" db="EMBL/GenBank/DDBJ databases">
        <title>Pervasive Adenine N6-methylation of Active Genes in Fungi.</title>
        <authorList>
            <consortium name="DOE Joint Genome Institute"/>
            <person name="Mondo S.J."/>
            <person name="Dannebaum R.O."/>
            <person name="Kuo R.C."/>
            <person name="Labutti K."/>
            <person name="Haridas S."/>
            <person name="Kuo A."/>
            <person name="Salamov A."/>
            <person name="Ahrendt S.R."/>
            <person name="Lipzen A."/>
            <person name="Sullivan W."/>
            <person name="Andreopoulos W.B."/>
            <person name="Clum A."/>
            <person name="Lindquist E."/>
            <person name="Daum C."/>
            <person name="Ramamoorthy G.K."/>
            <person name="Gryganskyi A."/>
            <person name="Culley D."/>
            <person name="Magnuson J.K."/>
            <person name="James T.Y."/>
            <person name="O'Malley M.A."/>
            <person name="Stajich J.E."/>
            <person name="Spatafora J.W."/>
            <person name="Visel A."/>
            <person name="Grigoriev I.V."/>
        </authorList>
    </citation>
    <scope>NUCLEOTIDE SEQUENCE [LARGE SCALE GENOMIC DNA]</scope>
    <source>
        <strain evidence="2 3">PL171</strain>
    </source>
</reference>
<accession>A0A1Y2I5G3</accession>
<dbReference type="EMBL" id="MCFL01000001">
    <property type="protein sequence ID" value="ORZ41554.1"/>
    <property type="molecule type" value="Genomic_DNA"/>
</dbReference>
<dbReference type="AlphaFoldDB" id="A0A1Y2I5G3"/>
<proteinExistence type="predicted"/>
<feature type="region of interest" description="Disordered" evidence="1">
    <location>
        <begin position="98"/>
        <end position="123"/>
    </location>
</feature>
<dbReference type="Proteomes" id="UP000193411">
    <property type="component" value="Unassembled WGS sequence"/>
</dbReference>
<name>A0A1Y2I5G3_9FUNG</name>
<evidence type="ECO:0000313" key="3">
    <source>
        <dbReference type="Proteomes" id="UP000193411"/>
    </source>
</evidence>
<protein>
    <submittedName>
        <fullName evidence="2">Uncharacterized protein</fullName>
    </submittedName>
</protein>
<comment type="caution">
    <text evidence="2">The sequence shown here is derived from an EMBL/GenBank/DDBJ whole genome shotgun (WGS) entry which is preliminary data.</text>
</comment>
<evidence type="ECO:0000256" key="1">
    <source>
        <dbReference type="SAM" id="MobiDB-lite"/>
    </source>
</evidence>